<gene>
    <name evidence="1" type="ORF">GCM10009654_54220</name>
</gene>
<dbReference type="Proteomes" id="UP001501371">
    <property type="component" value="Unassembled WGS sequence"/>
</dbReference>
<reference evidence="2" key="1">
    <citation type="journal article" date="2019" name="Int. J. Syst. Evol. Microbiol.">
        <title>The Global Catalogue of Microorganisms (GCM) 10K type strain sequencing project: providing services to taxonomists for standard genome sequencing and annotation.</title>
        <authorList>
            <consortium name="The Broad Institute Genomics Platform"/>
            <consortium name="The Broad Institute Genome Sequencing Center for Infectious Disease"/>
            <person name="Wu L."/>
            <person name="Ma J."/>
        </authorList>
    </citation>
    <scope>NUCLEOTIDE SEQUENCE [LARGE SCALE GENOMIC DNA]</scope>
    <source>
        <strain evidence="2">JCM 12696</strain>
    </source>
</reference>
<accession>A0ABP4FPD8</accession>
<name>A0ABP4FPD8_9ACTN</name>
<evidence type="ECO:0000313" key="1">
    <source>
        <dbReference type="EMBL" id="GAA1189867.1"/>
    </source>
</evidence>
<protein>
    <submittedName>
        <fullName evidence="1">Uncharacterized protein</fullName>
    </submittedName>
</protein>
<comment type="caution">
    <text evidence="1">The sequence shown here is derived from an EMBL/GenBank/DDBJ whole genome shotgun (WGS) entry which is preliminary data.</text>
</comment>
<proteinExistence type="predicted"/>
<keyword evidence="2" id="KW-1185">Reference proteome</keyword>
<sequence length="122" mass="12833">MNSADQTATEVVVALSGGATEDARAVFGVLGSAFASDRAADDVPQELPGERPTVWTATFDVADLRSRPGPVRLTAPVTADVQGGYRAVDSLREALSTAFTVRVVGTASGDQEEEVQLRLENR</sequence>
<dbReference type="EMBL" id="BAAAKV010000059">
    <property type="protein sequence ID" value="GAA1189867.1"/>
    <property type="molecule type" value="Genomic_DNA"/>
</dbReference>
<evidence type="ECO:0000313" key="2">
    <source>
        <dbReference type="Proteomes" id="UP001501371"/>
    </source>
</evidence>
<organism evidence="1 2">
    <name type="scientific">Streptomyces hebeiensis</name>
    <dbReference type="NCBI Taxonomy" id="229486"/>
    <lineage>
        <taxon>Bacteria</taxon>
        <taxon>Bacillati</taxon>
        <taxon>Actinomycetota</taxon>
        <taxon>Actinomycetes</taxon>
        <taxon>Kitasatosporales</taxon>
        <taxon>Streptomycetaceae</taxon>
        <taxon>Streptomyces</taxon>
    </lineage>
</organism>
<dbReference type="RefSeq" id="WP_030743751.1">
    <property type="nucleotide sequence ID" value="NZ_BAAAKV010000059.1"/>
</dbReference>